<evidence type="ECO:0000256" key="4">
    <source>
        <dbReference type="ARBA" id="ARBA00022840"/>
    </source>
</evidence>
<dbReference type="EC" id="2.7.6.2" evidence="5"/>
<protein>
    <recommendedName>
        <fullName evidence="5">Thiamine diphosphokinase</fullName>
        <ecNumber evidence="5">2.7.6.2</ecNumber>
    </recommendedName>
</protein>
<evidence type="ECO:0000313" key="7">
    <source>
        <dbReference type="EMBL" id="MFC5632005.1"/>
    </source>
</evidence>
<evidence type="ECO:0000259" key="6">
    <source>
        <dbReference type="SMART" id="SM00983"/>
    </source>
</evidence>
<dbReference type="CDD" id="cd07995">
    <property type="entry name" value="TPK"/>
    <property type="match status" value="1"/>
</dbReference>
<feature type="domain" description="Thiamin pyrophosphokinase thiamin-binding" evidence="6">
    <location>
        <begin position="141"/>
        <end position="204"/>
    </location>
</feature>
<comment type="caution">
    <text evidence="7">The sequence shown here is derived from an EMBL/GenBank/DDBJ whole genome shotgun (WGS) entry which is preliminary data.</text>
</comment>
<dbReference type="InterPro" id="IPR006282">
    <property type="entry name" value="Thi_PPkinase"/>
</dbReference>
<dbReference type="EMBL" id="JBHSOJ010000032">
    <property type="protein sequence ID" value="MFC5632005.1"/>
    <property type="molecule type" value="Genomic_DNA"/>
</dbReference>
<gene>
    <name evidence="7" type="ORF">ACFPQ3_10740</name>
</gene>
<dbReference type="SMART" id="SM00983">
    <property type="entry name" value="TPK_B1_binding"/>
    <property type="match status" value="1"/>
</dbReference>
<keyword evidence="4" id="KW-0067">ATP-binding</keyword>
<dbReference type="Proteomes" id="UP001596110">
    <property type="component" value="Unassembled WGS sequence"/>
</dbReference>
<dbReference type="Pfam" id="PF04263">
    <property type="entry name" value="TPK_catalytic"/>
    <property type="match status" value="1"/>
</dbReference>
<dbReference type="SUPFAM" id="SSF63999">
    <property type="entry name" value="Thiamin pyrophosphokinase, catalytic domain"/>
    <property type="match status" value="1"/>
</dbReference>
<dbReference type="Pfam" id="PF04265">
    <property type="entry name" value="TPK_B1_binding"/>
    <property type="match status" value="1"/>
</dbReference>
<dbReference type="Gene3D" id="3.40.50.10240">
    <property type="entry name" value="Thiamin pyrophosphokinase, catalytic domain"/>
    <property type="match status" value="1"/>
</dbReference>
<evidence type="ECO:0000256" key="2">
    <source>
        <dbReference type="ARBA" id="ARBA00022741"/>
    </source>
</evidence>
<keyword evidence="8" id="KW-1185">Reference proteome</keyword>
<reference evidence="8" key="1">
    <citation type="journal article" date="2019" name="Int. J. Syst. Evol. Microbiol.">
        <title>The Global Catalogue of Microorganisms (GCM) 10K type strain sequencing project: providing services to taxonomists for standard genome sequencing and annotation.</title>
        <authorList>
            <consortium name="The Broad Institute Genomics Platform"/>
            <consortium name="The Broad Institute Genome Sequencing Center for Infectious Disease"/>
            <person name="Wu L."/>
            <person name="Ma J."/>
        </authorList>
    </citation>
    <scope>NUCLEOTIDE SEQUENCE [LARGE SCALE GENOMIC DNA]</scope>
    <source>
        <strain evidence="8">DT43</strain>
    </source>
</reference>
<dbReference type="InterPro" id="IPR036759">
    <property type="entry name" value="TPK_catalytic_sf"/>
</dbReference>
<evidence type="ECO:0000256" key="3">
    <source>
        <dbReference type="ARBA" id="ARBA00022777"/>
    </source>
</evidence>
<organism evidence="7 8">
    <name type="scientific">Streptococcus caledonicus</name>
    <dbReference type="NCBI Taxonomy" id="2614158"/>
    <lineage>
        <taxon>Bacteria</taxon>
        <taxon>Bacillati</taxon>
        <taxon>Bacillota</taxon>
        <taxon>Bacilli</taxon>
        <taxon>Lactobacillales</taxon>
        <taxon>Streptococcaceae</taxon>
        <taxon>Streptococcus</taxon>
    </lineage>
</organism>
<dbReference type="RefSeq" id="WP_156807221.1">
    <property type="nucleotide sequence ID" value="NZ_JBHSOJ010000032.1"/>
</dbReference>
<proteinExistence type="predicted"/>
<keyword evidence="1 7" id="KW-0808">Transferase</keyword>
<dbReference type="InterPro" id="IPR007371">
    <property type="entry name" value="TPK_catalytic"/>
</dbReference>
<dbReference type="InterPro" id="IPR007373">
    <property type="entry name" value="Thiamin_PyroPKinase_B1-bd"/>
</dbReference>
<accession>A0ABW0UIJ4</accession>
<dbReference type="GO" id="GO:0004788">
    <property type="term" value="F:thiamine diphosphokinase activity"/>
    <property type="evidence" value="ECO:0007669"/>
    <property type="project" value="UniProtKB-EC"/>
</dbReference>
<dbReference type="PANTHER" id="PTHR41299:SF1">
    <property type="entry name" value="THIAMINE PYROPHOSPHOKINASE"/>
    <property type="match status" value="1"/>
</dbReference>
<keyword evidence="3" id="KW-0418">Kinase</keyword>
<evidence type="ECO:0000256" key="1">
    <source>
        <dbReference type="ARBA" id="ARBA00022679"/>
    </source>
</evidence>
<dbReference type="InterPro" id="IPR053149">
    <property type="entry name" value="TPK"/>
</dbReference>
<evidence type="ECO:0000313" key="8">
    <source>
        <dbReference type="Proteomes" id="UP001596110"/>
    </source>
</evidence>
<dbReference type="PANTHER" id="PTHR41299">
    <property type="entry name" value="THIAMINE PYROPHOSPHOKINASE"/>
    <property type="match status" value="1"/>
</dbReference>
<sequence>MPNIALFAGGDLSRLTSQPNFDLYVGVDRGCLFLLENELPLDWAVGDFDSVTDTEFEKIKAAAGKIHQSPAEKDDTDTELALKVVFEKYPNADVTIFGAFGGRIDHFLSNIFLPSEPALARFMKQIHLLDVQNQMSYLPAGKHRIFPKNAYKYVSFMLEGQGELVITGAKYELSASNFFPKKIYSSNEFTNNPIEVTVPSGYLIVLYTRDRS</sequence>
<keyword evidence="2" id="KW-0547">Nucleotide-binding</keyword>
<name>A0ABW0UIJ4_9STRE</name>
<evidence type="ECO:0000256" key="5">
    <source>
        <dbReference type="NCBIfam" id="TIGR01378"/>
    </source>
</evidence>
<dbReference type="NCBIfam" id="TIGR01378">
    <property type="entry name" value="thi_PPkinase"/>
    <property type="match status" value="1"/>
</dbReference>